<dbReference type="Proteomes" id="UP000199184">
    <property type="component" value="Unassembled WGS sequence"/>
</dbReference>
<sequence>MNVERSRISRRQSVAGLSVLGLSGLLLPAAYAQHKAQPKHQETTGVGVHAPEVKDEDIFQFALNLEYMEAEFYLRATTGKGIDDSDAGSDAARVVGGHEAKFQKPEIREFVEELAENELAHVRFYRKTLGRMAVSRPAIDFDAGFKAAALAAGLPADFDPFADDMSVLLGGMLFEDVGVTAYAGAAPLIKSKEFVEAAAGLLAVEAYHMGMARSQLYLMGEKAWNAANAISDARDKVDGQEDKDQGIRMNGKANVVPSTPDAIAFRRTPQEVLHIVYLTEQQGVSKGGFYPNGMNGVLKTT</sequence>
<dbReference type="InterPro" id="IPR006311">
    <property type="entry name" value="TAT_signal"/>
</dbReference>
<dbReference type="InterPro" id="IPR009078">
    <property type="entry name" value="Ferritin-like_SF"/>
</dbReference>
<dbReference type="InterPro" id="IPR052965">
    <property type="entry name" value="Pigment-catalase-like"/>
</dbReference>
<feature type="signal peptide" evidence="1">
    <location>
        <begin position="1"/>
        <end position="32"/>
    </location>
</feature>
<dbReference type="PROSITE" id="PS51318">
    <property type="entry name" value="TAT"/>
    <property type="match status" value="1"/>
</dbReference>
<dbReference type="Pfam" id="PF13668">
    <property type="entry name" value="Ferritin_2"/>
    <property type="match status" value="1"/>
</dbReference>
<dbReference type="RefSeq" id="WP_091966198.1">
    <property type="nucleotide sequence ID" value="NZ_FMAI01000030.1"/>
</dbReference>
<evidence type="ECO:0000313" key="3">
    <source>
        <dbReference type="Proteomes" id="UP000199184"/>
    </source>
</evidence>
<dbReference type="PANTHER" id="PTHR31694:SF26">
    <property type="entry name" value="OS05G0151100 PROTEIN"/>
    <property type="match status" value="1"/>
</dbReference>
<dbReference type="AlphaFoldDB" id="A0A1C3XRB4"/>
<keyword evidence="3" id="KW-1185">Reference proteome</keyword>
<feature type="chain" id="PRO_5008686845" evidence="1">
    <location>
        <begin position="33"/>
        <end position="301"/>
    </location>
</feature>
<dbReference type="Gene3D" id="1.20.1260.10">
    <property type="match status" value="1"/>
</dbReference>
<organism evidence="2 3">
    <name type="scientific">Bradyrhizobium shewense</name>
    <dbReference type="NCBI Taxonomy" id="1761772"/>
    <lineage>
        <taxon>Bacteria</taxon>
        <taxon>Pseudomonadati</taxon>
        <taxon>Pseudomonadota</taxon>
        <taxon>Alphaproteobacteria</taxon>
        <taxon>Hyphomicrobiales</taxon>
        <taxon>Nitrobacteraceae</taxon>
        <taxon>Bradyrhizobium</taxon>
    </lineage>
</organism>
<proteinExistence type="predicted"/>
<accession>A0A1C3XRB4</accession>
<dbReference type="SUPFAM" id="SSF47240">
    <property type="entry name" value="Ferritin-like"/>
    <property type="match status" value="1"/>
</dbReference>
<dbReference type="InterPro" id="IPR012347">
    <property type="entry name" value="Ferritin-like"/>
</dbReference>
<dbReference type="EMBL" id="FMAI01000030">
    <property type="protein sequence ID" value="SCB54811.1"/>
    <property type="molecule type" value="Genomic_DNA"/>
</dbReference>
<protein>
    <submittedName>
        <fullName evidence="2">Ferritin-like domain-containing protein</fullName>
    </submittedName>
</protein>
<reference evidence="3" key="1">
    <citation type="submission" date="2016-08" db="EMBL/GenBank/DDBJ databases">
        <authorList>
            <person name="Varghese N."/>
            <person name="Submissions Spin"/>
        </authorList>
    </citation>
    <scope>NUCLEOTIDE SEQUENCE [LARGE SCALE GENOMIC DNA]</scope>
    <source>
        <strain evidence="3">ERR11</strain>
    </source>
</reference>
<dbReference type="PANTHER" id="PTHR31694">
    <property type="entry name" value="DESICCATION-LIKE PROTEIN"/>
    <property type="match status" value="1"/>
</dbReference>
<evidence type="ECO:0000256" key="1">
    <source>
        <dbReference type="SAM" id="SignalP"/>
    </source>
</evidence>
<keyword evidence="1" id="KW-0732">Signal</keyword>
<gene>
    <name evidence="2" type="ORF">GA0061098_103079</name>
</gene>
<name>A0A1C3XRB4_9BRAD</name>
<evidence type="ECO:0000313" key="2">
    <source>
        <dbReference type="EMBL" id="SCB54811.1"/>
    </source>
</evidence>